<protein>
    <submittedName>
        <fullName evidence="2">Uncharacterized protein</fullName>
    </submittedName>
</protein>
<comment type="caution">
    <text evidence="2">The sequence shown here is derived from an EMBL/GenBank/DDBJ whole genome shotgun (WGS) entry which is preliminary data.</text>
</comment>
<reference evidence="2 3" key="1">
    <citation type="journal article" date="2019" name="Sci. Rep.">
        <title>A multi-omics analysis of the grapevine pathogen Lasiodiplodia theobromae reveals that temperature affects the expression of virulence- and pathogenicity-related genes.</title>
        <authorList>
            <person name="Felix C."/>
            <person name="Meneses R."/>
            <person name="Goncalves M.F.M."/>
            <person name="Tilleman L."/>
            <person name="Duarte A.S."/>
            <person name="Jorrin-Novo J.V."/>
            <person name="Van de Peer Y."/>
            <person name="Deforce D."/>
            <person name="Van Nieuwerburgh F."/>
            <person name="Esteves A.C."/>
            <person name="Alves A."/>
        </authorList>
    </citation>
    <scope>NUCLEOTIDE SEQUENCE [LARGE SCALE GENOMIC DNA]</scope>
    <source>
        <strain evidence="2 3">LA-SOL3</strain>
    </source>
</reference>
<sequence>MPDPLDLPDNLIVGDGHNYETAYLAIRDHMHHLNEWATSFPPQHPARLHPFILHVLNSLEAETDSRPGFDVDTLFAAPPLPLRIPLHVIRMRPQAVLARYGWVEHENMGRPDLYAGLVDTLRATHAPTPVTAARAWHRAASDGLASTTYADPAYLPADRHWPDDVDVDGNVNNGDGGEGRSSGNSDNSDFMRVMRNGWADPIDRPIPGSPVPPGLDGRLGWSGPWDGGLTRAAGVRRSQTGVRRLGGRGWRPLVRRGVGREEAAGRGEGEGGEEDGANGGGADA</sequence>
<dbReference type="Proteomes" id="UP000325902">
    <property type="component" value="Unassembled WGS sequence"/>
</dbReference>
<feature type="region of interest" description="Disordered" evidence="1">
    <location>
        <begin position="257"/>
        <end position="284"/>
    </location>
</feature>
<gene>
    <name evidence="2" type="ORF">DBV05_g8401</name>
</gene>
<name>A0A5N5D5A1_9PEZI</name>
<keyword evidence="3" id="KW-1185">Reference proteome</keyword>
<dbReference type="AlphaFoldDB" id="A0A5N5D5A1"/>
<evidence type="ECO:0000313" key="2">
    <source>
        <dbReference type="EMBL" id="KAB2572958.1"/>
    </source>
</evidence>
<organism evidence="2 3">
    <name type="scientific">Lasiodiplodia theobromae</name>
    <dbReference type="NCBI Taxonomy" id="45133"/>
    <lineage>
        <taxon>Eukaryota</taxon>
        <taxon>Fungi</taxon>
        <taxon>Dikarya</taxon>
        <taxon>Ascomycota</taxon>
        <taxon>Pezizomycotina</taxon>
        <taxon>Dothideomycetes</taxon>
        <taxon>Dothideomycetes incertae sedis</taxon>
        <taxon>Botryosphaeriales</taxon>
        <taxon>Botryosphaeriaceae</taxon>
        <taxon>Lasiodiplodia</taxon>
    </lineage>
</organism>
<evidence type="ECO:0000256" key="1">
    <source>
        <dbReference type="SAM" id="MobiDB-lite"/>
    </source>
</evidence>
<proteinExistence type="predicted"/>
<dbReference type="EMBL" id="VCHE01000068">
    <property type="protein sequence ID" value="KAB2572958.1"/>
    <property type="molecule type" value="Genomic_DNA"/>
</dbReference>
<accession>A0A5N5D5A1</accession>
<feature type="region of interest" description="Disordered" evidence="1">
    <location>
        <begin position="160"/>
        <end position="220"/>
    </location>
</feature>
<evidence type="ECO:0000313" key="3">
    <source>
        <dbReference type="Proteomes" id="UP000325902"/>
    </source>
</evidence>
<feature type="compositionally biased region" description="Basic and acidic residues" evidence="1">
    <location>
        <begin position="258"/>
        <end position="269"/>
    </location>
</feature>